<evidence type="ECO:0000256" key="3">
    <source>
        <dbReference type="ARBA" id="ARBA00022781"/>
    </source>
</evidence>
<dbReference type="STRING" id="1293911.H710_00320"/>
<dbReference type="InterPro" id="IPR000711">
    <property type="entry name" value="ATPase_OSCP/dsu"/>
</dbReference>
<keyword evidence="8" id="KW-1003">Cell membrane</keyword>
<name>A0A072R6R8_BARBA</name>
<evidence type="ECO:0000256" key="5">
    <source>
        <dbReference type="ARBA" id="ARBA00023136"/>
    </source>
</evidence>
<keyword evidence="7 8" id="KW-0066">ATP synthesis</keyword>
<comment type="caution">
    <text evidence="9">The sequence shown here is derived from an EMBL/GenBank/DDBJ whole genome shotgun (WGS) entry which is preliminary data.</text>
</comment>
<protein>
    <recommendedName>
        <fullName evidence="8">ATP synthase subunit delta</fullName>
    </recommendedName>
    <alternativeName>
        <fullName evidence="8">ATP synthase F(1) sector subunit delta</fullName>
    </alternativeName>
    <alternativeName>
        <fullName evidence="8">F-type ATPase subunit delta</fullName>
        <shortName evidence="8">F-ATPase subunit delta</shortName>
    </alternativeName>
</protein>
<dbReference type="NCBIfam" id="TIGR01145">
    <property type="entry name" value="ATP_synt_delta"/>
    <property type="match status" value="1"/>
</dbReference>
<dbReference type="InterPro" id="IPR026015">
    <property type="entry name" value="ATP_synth_OSCP/delta_N_sf"/>
</dbReference>
<evidence type="ECO:0000256" key="7">
    <source>
        <dbReference type="ARBA" id="ARBA00023310"/>
    </source>
</evidence>
<keyword evidence="5 8" id="KW-0472">Membrane</keyword>
<dbReference type="AlphaFoldDB" id="A0A072R6R8"/>
<comment type="subcellular location">
    <subcellularLocation>
        <location evidence="8">Cell membrane</location>
        <topology evidence="8">Peripheral membrane protein</topology>
    </subcellularLocation>
    <subcellularLocation>
        <location evidence="1">Membrane</location>
    </subcellularLocation>
</comment>
<dbReference type="Pfam" id="PF00213">
    <property type="entry name" value="OSCP"/>
    <property type="match status" value="1"/>
</dbReference>
<accession>A0A072R6R8</accession>
<dbReference type="RefSeq" id="WP_041849104.1">
    <property type="nucleotide sequence ID" value="NZ_KL503802.1"/>
</dbReference>
<dbReference type="PANTHER" id="PTHR11910">
    <property type="entry name" value="ATP SYNTHASE DELTA CHAIN"/>
    <property type="match status" value="1"/>
</dbReference>
<comment type="similarity">
    <text evidence="8">Belongs to the ATPase delta chain family.</text>
</comment>
<evidence type="ECO:0000256" key="6">
    <source>
        <dbReference type="ARBA" id="ARBA00023196"/>
    </source>
</evidence>
<dbReference type="Proteomes" id="UP000031740">
    <property type="component" value="Unassembled WGS sequence"/>
</dbReference>
<keyword evidence="6 8" id="KW-0139">CF(1)</keyword>
<gene>
    <name evidence="8" type="primary">atpH</name>
    <name evidence="9" type="ORF">H710_00320</name>
</gene>
<dbReference type="PATRIC" id="fig|1293911.3.peg.334"/>
<dbReference type="Gene3D" id="1.10.520.20">
    <property type="entry name" value="N-terminal domain of the delta subunit of the F1F0-ATP synthase"/>
    <property type="match status" value="1"/>
</dbReference>
<dbReference type="GO" id="GO:0045259">
    <property type="term" value="C:proton-transporting ATP synthase complex"/>
    <property type="evidence" value="ECO:0007669"/>
    <property type="project" value="UniProtKB-KW"/>
</dbReference>
<dbReference type="GO" id="GO:0046933">
    <property type="term" value="F:proton-transporting ATP synthase activity, rotational mechanism"/>
    <property type="evidence" value="ECO:0007669"/>
    <property type="project" value="UniProtKB-UniRule"/>
</dbReference>
<keyword evidence="4 8" id="KW-0406">Ion transport</keyword>
<evidence type="ECO:0000256" key="4">
    <source>
        <dbReference type="ARBA" id="ARBA00023065"/>
    </source>
</evidence>
<comment type="function">
    <text evidence="8">This protein is part of the stalk that links CF(0) to CF(1). It either transmits conformational changes from CF(0) to CF(1) or is implicated in proton conduction.</text>
</comment>
<dbReference type="PRINTS" id="PR00125">
    <property type="entry name" value="ATPASEDELTA"/>
</dbReference>
<evidence type="ECO:0000313" key="9">
    <source>
        <dbReference type="EMBL" id="KEG21371.1"/>
    </source>
</evidence>
<dbReference type="EMBL" id="ASIV01000001">
    <property type="protein sequence ID" value="KEG21371.1"/>
    <property type="molecule type" value="Genomic_DNA"/>
</dbReference>
<evidence type="ECO:0000313" key="10">
    <source>
        <dbReference type="Proteomes" id="UP000031740"/>
    </source>
</evidence>
<dbReference type="NCBIfam" id="NF004406">
    <property type="entry name" value="PRK05758.3-2"/>
    <property type="match status" value="1"/>
</dbReference>
<reference evidence="9 10" key="1">
    <citation type="submission" date="2013-04" db="EMBL/GenBank/DDBJ databases">
        <title>The Genome Sequence of Bartonella bacilliformis Ver097.</title>
        <authorList>
            <consortium name="The Broad Institute Genomics Platform"/>
            <consortium name="The Broad Institute Genome Sequencing Center for Infectious Disease"/>
            <person name="Feldgarden M."/>
            <person name="Kirby J."/>
            <person name="Birtles R."/>
            <person name="Dasch G."/>
            <person name="Hendrix L."/>
            <person name="Koehler J."/>
            <person name="Walker B."/>
            <person name="Young S.K."/>
            <person name="Zeng Q."/>
            <person name="Gargeya S."/>
            <person name="Fitzgerald M."/>
            <person name="Haas B."/>
            <person name="Abouelleil A."/>
            <person name="Allen A.W."/>
            <person name="Alvarado L."/>
            <person name="Arachchi H.M."/>
            <person name="Berlin A.M."/>
            <person name="Chapman S.B."/>
            <person name="Gainer-Dewar J."/>
            <person name="Goldberg J."/>
            <person name="Griggs A."/>
            <person name="Gujja S."/>
            <person name="Hansen M."/>
            <person name="Howarth C."/>
            <person name="Imamovic A."/>
            <person name="Ireland A."/>
            <person name="Larimer J."/>
            <person name="McCowan C."/>
            <person name="Murphy C."/>
            <person name="Pearson M."/>
            <person name="Poon T.W."/>
            <person name="Priest M."/>
            <person name="Roberts A."/>
            <person name="Saif S."/>
            <person name="Shea T."/>
            <person name="Sisk P."/>
            <person name="Sykes S."/>
            <person name="Wortman J."/>
            <person name="Nusbaum C."/>
            <person name="Birren B."/>
        </authorList>
    </citation>
    <scope>NUCLEOTIDE SEQUENCE [LARGE SCALE GENOMIC DNA]</scope>
    <source>
        <strain evidence="9 10">Ver097</strain>
    </source>
</reference>
<dbReference type="SUPFAM" id="SSF47928">
    <property type="entry name" value="N-terminal domain of the delta subunit of the F1F0-ATP synthase"/>
    <property type="match status" value="1"/>
</dbReference>
<dbReference type="PROSITE" id="PS00389">
    <property type="entry name" value="ATPASE_DELTA"/>
    <property type="match status" value="1"/>
</dbReference>
<keyword evidence="2 8" id="KW-0813">Transport</keyword>
<dbReference type="GO" id="GO:0005886">
    <property type="term" value="C:plasma membrane"/>
    <property type="evidence" value="ECO:0007669"/>
    <property type="project" value="UniProtKB-SubCell"/>
</dbReference>
<evidence type="ECO:0000256" key="1">
    <source>
        <dbReference type="ARBA" id="ARBA00004370"/>
    </source>
</evidence>
<organism evidence="9 10">
    <name type="scientific">Bartonella bacilliformis Ver097</name>
    <dbReference type="NCBI Taxonomy" id="1293911"/>
    <lineage>
        <taxon>Bacteria</taxon>
        <taxon>Pseudomonadati</taxon>
        <taxon>Pseudomonadota</taxon>
        <taxon>Alphaproteobacteria</taxon>
        <taxon>Hyphomicrobiales</taxon>
        <taxon>Bartonellaceae</taxon>
        <taxon>Bartonella</taxon>
    </lineage>
</organism>
<proteinExistence type="inferred from homology"/>
<comment type="function">
    <text evidence="8">F(1)F(0) ATP synthase produces ATP from ADP in the presence of a proton or sodium gradient. F-type ATPases consist of two structural domains, F(1) containing the extramembraneous catalytic core and F(0) containing the membrane proton channel, linked together by a central stalk and a peripheral stalk. During catalysis, ATP synthesis in the catalytic domain of F(1) is coupled via a rotary mechanism of the central stalk subunits to proton translocation.</text>
</comment>
<dbReference type="HOGENOM" id="CLU_085114_0_1_5"/>
<evidence type="ECO:0000256" key="2">
    <source>
        <dbReference type="ARBA" id="ARBA00022448"/>
    </source>
</evidence>
<evidence type="ECO:0000256" key="8">
    <source>
        <dbReference type="HAMAP-Rule" id="MF_01416"/>
    </source>
</evidence>
<dbReference type="HAMAP" id="MF_01416">
    <property type="entry name" value="ATP_synth_delta_bact"/>
    <property type="match status" value="1"/>
</dbReference>
<keyword evidence="3 8" id="KW-0375">Hydrogen ion transport</keyword>
<sequence>MSNSFSLPPLSLMNQRYAHALFDLVQKEGYIGDVEKALASFQVILEQDKALKHLVKSPFFSVKEQVKAVCAVCENLGLAHKKTGQILRNFLCVVAANRRLSALSGILQAFQRRVALSRGEVSVQVISAHPLDADQKKELCVALESVIGGKVMLHLSVDPTILGGLIVRLGLYQIDTSLAAQLSSLKLALKKEVS</sequence>
<dbReference type="InterPro" id="IPR020781">
    <property type="entry name" value="ATPase_OSCP/d_CS"/>
</dbReference>